<comment type="caution">
    <text evidence="2">The sequence shown here is derived from an EMBL/GenBank/DDBJ whole genome shotgun (WGS) entry which is preliminary data.</text>
</comment>
<evidence type="ECO:0000256" key="1">
    <source>
        <dbReference type="SAM" id="Phobius"/>
    </source>
</evidence>
<keyword evidence="1" id="KW-1133">Transmembrane helix</keyword>
<evidence type="ECO:0000313" key="2">
    <source>
        <dbReference type="EMBL" id="ETP35484.1"/>
    </source>
</evidence>
<reference evidence="2 3" key="1">
    <citation type="submission" date="2013-11" db="EMBL/GenBank/DDBJ databases">
        <title>The Genome Sequence of Phytophthora parasitica P10297.</title>
        <authorList>
            <consortium name="The Broad Institute Genomics Platform"/>
            <person name="Russ C."/>
            <person name="Tyler B."/>
            <person name="Panabieres F."/>
            <person name="Shan W."/>
            <person name="Tripathy S."/>
            <person name="Grunwald N."/>
            <person name="Machado M."/>
            <person name="Johnson C.S."/>
            <person name="Walker B."/>
            <person name="Young S.K."/>
            <person name="Zeng Q."/>
            <person name="Gargeya S."/>
            <person name="Fitzgerald M."/>
            <person name="Haas B."/>
            <person name="Abouelleil A."/>
            <person name="Allen A.W."/>
            <person name="Alvarado L."/>
            <person name="Arachchi H.M."/>
            <person name="Berlin A.M."/>
            <person name="Chapman S.B."/>
            <person name="Gainer-Dewar J."/>
            <person name="Goldberg J."/>
            <person name="Griggs A."/>
            <person name="Gujja S."/>
            <person name="Hansen M."/>
            <person name="Howarth C."/>
            <person name="Imamovic A."/>
            <person name="Ireland A."/>
            <person name="Larimer J."/>
            <person name="McCowan C."/>
            <person name="Murphy C."/>
            <person name="Pearson M."/>
            <person name="Poon T.W."/>
            <person name="Priest M."/>
            <person name="Roberts A."/>
            <person name="Saif S."/>
            <person name="Shea T."/>
            <person name="Sisk P."/>
            <person name="Sykes S."/>
            <person name="Wortman J."/>
            <person name="Nusbaum C."/>
            <person name="Birren B."/>
        </authorList>
    </citation>
    <scope>NUCLEOTIDE SEQUENCE [LARGE SCALE GENOMIC DNA]</scope>
    <source>
        <strain evidence="2 3">P10297</strain>
    </source>
</reference>
<dbReference type="Proteomes" id="UP000018948">
    <property type="component" value="Unassembled WGS sequence"/>
</dbReference>
<sequence length="176" mass="19591">MEKLQDYLDVAYALVTLQAVVLVPTLARIRLVYTFLWNVFTVIATKMESPTALGLAMVMGLSVMLSWYALRFFDRSVFDSMLLGCSLHRQVHGLRRGVDGADDTRHLGVVGVLCRGRRADRQRYLPLLTATFTAIWAVASDLEQPDSPAQLRASPVERRVGLTYQYCPGSGAVVLQ</sequence>
<feature type="transmembrane region" description="Helical" evidence="1">
    <location>
        <begin position="51"/>
        <end position="70"/>
    </location>
</feature>
<keyword evidence="1" id="KW-0472">Membrane</keyword>
<proteinExistence type="predicted"/>
<gene>
    <name evidence="2" type="ORF">F442_16332</name>
</gene>
<evidence type="ECO:0000313" key="3">
    <source>
        <dbReference type="Proteomes" id="UP000018948"/>
    </source>
</evidence>
<feature type="transmembrane region" description="Helical" evidence="1">
    <location>
        <begin position="12"/>
        <end position="31"/>
    </location>
</feature>
<protein>
    <submittedName>
        <fullName evidence="2">Uncharacterized protein</fullName>
    </submittedName>
</protein>
<name>W2YMQ5_PHYNI</name>
<dbReference type="EMBL" id="ANIY01003433">
    <property type="protein sequence ID" value="ETP35484.1"/>
    <property type="molecule type" value="Genomic_DNA"/>
</dbReference>
<keyword evidence="1" id="KW-0812">Transmembrane</keyword>
<organism evidence="2 3">
    <name type="scientific">Phytophthora nicotianae P10297</name>
    <dbReference type="NCBI Taxonomy" id="1317064"/>
    <lineage>
        <taxon>Eukaryota</taxon>
        <taxon>Sar</taxon>
        <taxon>Stramenopiles</taxon>
        <taxon>Oomycota</taxon>
        <taxon>Peronosporomycetes</taxon>
        <taxon>Peronosporales</taxon>
        <taxon>Peronosporaceae</taxon>
        <taxon>Phytophthora</taxon>
    </lineage>
</organism>
<dbReference type="AlphaFoldDB" id="W2YMQ5"/>
<accession>W2YMQ5</accession>